<accession>A0A9W6TXG9</accession>
<reference evidence="1" key="1">
    <citation type="submission" date="2023-04" db="EMBL/GenBank/DDBJ databases">
        <title>Phytophthora lilii NBRC 32176.</title>
        <authorList>
            <person name="Ichikawa N."/>
            <person name="Sato H."/>
            <person name="Tonouchi N."/>
        </authorList>
    </citation>
    <scope>NUCLEOTIDE SEQUENCE</scope>
    <source>
        <strain evidence="1">NBRC 32176</strain>
    </source>
</reference>
<evidence type="ECO:0000313" key="1">
    <source>
        <dbReference type="EMBL" id="GMF21505.1"/>
    </source>
</evidence>
<organism evidence="1 2">
    <name type="scientific">Phytophthora lilii</name>
    <dbReference type="NCBI Taxonomy" id="2077276"/>
    <lineage>
        <taxon>Eukaryota</taxon>
        <taxon>Sar</taxon>
        <taxon>Stramenopiles</taxon>
        <taxon>Oomycota</taxon>
        <taxon>Peronosporomycetes</taxon>
        <taxon>Peronosporales</taxon>
        <taxon>Peronosporaceae</taxon>
        <taxon>Phytophthora</taxon>
    </lineage>
</organism>
<sequence>MKIGERSVLKLIKRKNGKEDNRYFLGEDGSLIAVKTGRESKAYKSIDWIASEAKIRDILYDGESNSIDEISDMRLEDPLYHKRLHEKKNRLERSEHFQIRWIMTIPIDRNNV</sequence>
<protein>
    <submittedName>
        <fullName evidence="1">Unnamed protein product</fullName>
    </submittedName>
</protein>
<name>A0A9W6TXG9_9STRA</name>
<gene>
    <name evidence="1" type="ORF">Plil01_000849100</name>
</gene>
<evidence type="ECO:0000313" key="2">
    <source>
        <dbReference type="Proteomes" id="UP001165083"/>
    </source>
</evidence>
<proteinExistence type="predicted"/>
<dbReference type="AlphaFoldDB" id="A0A9W6TXG9"/>
<dbReference type="Proteomes" id="UP001165083">
    <property type="component" value="Unassembled WGS sequence"/>
</dbReference>
<comment type="caution">
    <text evidence="1">The sequence shown here is derived from an EMBL/GenBank/DDBJ whole genome shotgun (WGS) entry which is preliminary data.</text>
</comment>
<keyword evidence="2" id="KW-1185">Reference proteome</keyword>
<dbReference type="EMBL" id="BSXW01000410">
    <property type="protein sequence ID" value="GMF21505.1"/>
    <property type="molecule type" value="Genomic_DNA"/>
</dbReference>